<feature type="region of interest" description="Disordered" evidence="1">
    <location>
        <begin position="265"/>
        <end position="343"/>
    </location>
</feature>
<feature type="compositionally biased region" description="Basic and acidic residues" evidence="1">
    <location>
        <begin position="316"/>
        <end position="327"/>
    </location>
</feature>
<dbReference type="PANTHER" id="PTHR13138">
    <property type="entry name" value="PROTEIN LIN1"/>
    <property type="match status" value="1"/>
</dbReference>
<proteinExistence type="predicted"/>
<evidence type="ECO:0000313" key="3">
    <source>
        <dbReference type="EnsemblProtists" id="PYU1_T010161"/>
    </source>
</evidence>
<accession>K3WYW2</accession>
<dbReference type="AlphaFoldDB" id="K3WYW2"/>
<feature type="region of interest" description="Disordered" evidence="1">
    <location>
        <begin position="1"/>
        <end position="48"/>
    </location>
</feature>
<dbReference type="Proteomes" id="UP000019132">
    <property type="component" value="Unassembled WGS sequence"/>
</dbReference>
<dbReference type="SUPFAM" id="SSF55277">
    <property type="entry name" value="GYF domain"/>
    <property type="match status" value="1"/>
</dbReference>
<evidence type="ECO:0000256" key="1">
    <source>
        <dbReference type="SAM" id="MobiDB-lite"/>
    </source>
</evidence>
<feature type="compositionally biased region" description="Basic residues" evidence="1">
    <location>
        <begin position="122"/>
        <end position="134"/>
    </location>
</feature>
<reference evidence="4" key="2">
    <citation type="submission" date="2010-04" db="EMBL/GenBank/DDBJ databases">
        <authorList>
            <person name="Buell R."/>
            <person name="Hamilton J."/>
            <person name="Hostetler J."/>
        </authorList>
    </citation>
    <scope>NUCLEOTIDE SEQUENCE [LARGE SCALE GENOMIC DNA]</scope>
    <source>
        <strain evidence="4">DAOM:BR144</strain>
    </source>
</reference>
<name>K3WYW2_GLOUD</name>
<dbReference type="EnsemblProtists" id="PYU1_T010161">
    <property type="protein sequence ID" value="PYU1_T010161"/>
    <property type="gene ID" value="PYU1_G010141"/>
</dbReference>
<dbReference type="InterPro" id="IPR003169">
    <property type="entry name" value="GYF"/>
</dbReference>
<evidence type="ECO:0000313" key="4">
    <source>
        <dbReference type="Proteomes" id="UP000019132"/>
    </source>
</evidence>
<evidence type="ECO:0000259" key="2">
    <source>
        <dbReference type="PROSITE" id="PS50829"/>
    </source>
</evidence>
<dbReference type="InterPro" id="IPR039905">
    <property type="entry name" value="CD2BP2/Lin1"/>
</dbReference>
<keyword evidence="4" id="KW-1185">Reference proteome</keyword>
<feature type="compositionally biased region" description="Basic and acidic residues" evidence="1">
    <location>
        <begin position="221"/>
        <end position="242"/>
    </location>
</feature>
<feature type="region of interest" description="Disordered" evidence="1">
    <location>
        <begin position="122"/>
        <end position="152"/>
    </location>
</feature>
<reference evidence="3" key="3">
    <citation type="submission" date="2015-02" db="UniProtKB">
        <authorList>
            <consortium name="EnsemblProtists"/>
        </authorList>
    </citation>
    <scope>IDENTIFICATION</scope>
    <source>
        <strain evidence="3">DAOM BR144</strain>
    </source>
</reference>
<reference evidence="4" key="1">
    <citation type="journal article" date="2010" name="Genome Biol.">
        <title>Genome sequence of the necrotrophic plant pathogen Pythium ultimum reveals original pathogenicity mechanisms and effector repertoire.</title>
        <authorList>
            <person name="Levesque C.A."/>
            <person name="Brouwer H."/>
            <person name="Cano L."/>
            <person name="Hamilton J.P."/>
            <person name="Holt C."/>
            <person name="Huitema E."/>
            <person name="Raffaele S."/>
            <person name="Robideau G.P."/>
            <person name="Thines M."/>
            <person name="Win J."/>
            <person name="Zerillo M.M."/>
            <person name="Beakes G.W."/>
            <person name="Boore J.L."/>
            <person name="Busam D."/>
            <person name="Dumas B."/>
            <person name="Ferriera S."/>
            <person name="Fuerstenberg S.I."/>
            <person name="Gachon C.M."/>
            <person name="Gaulin E."/>
            <person name="Govers F."/>
            <person name="Grenville-Briggs L."/>
            <person name="Horner N."/>
            <person name="Hostetler J."/>
            <person name="Jiang R.H."/>
            <person name="Johnson J."/>
            <person name="Krajaejun T."/>
            <person name="Lin H."/>
            <person name="Meijer H.J."/>
            <person name="Moore B."/>
            <person name="Morris P."/>
            <person name="Phuntmart V."/>
            <person name="Puiu D."/>
            <person name="Shetty J."/>
            <person name="Stajich J.E."/>
            <person name="Tripathy S."/>
            <person name="Wawra S."/>
            <person name="van West P."/>
            <person name="Whitty B.R."/>
            <person name="Coutinho P.M."/>
            <person name="Henrissat B."/>
            <person name="Martin F."/>
            <person name="Thomas P.D."/>
            <person name="Tyler B.M."/>
            <person name="De Vries R.P."/>
            <person name="Kamoun S."/>
            <person name="Yandell M."/>
            <person name="Tisserat N."/>
            <person name="Buell C.R."/>
        </authorList>
    </citation>
    <scope>NUCLEOTIDE SEQUENCE</scope>
    <source>
        <strain evidence="4">DAOM:BR144</strain>
    </source>
</reference>
<protein>
    <recommendedName>
        <fullName evidence="2">GYF domain-containing protein</fullName>
    </recommendedName>
</protein>
<dbReference type="PANTHER" id="PTHR13138:SF3">
    <property type="entry name" value="CD2 ANTIGEN CYTOPLASMIC TAIL-BINDING PROTEIN 2"/>
    <property type="match status" value="1"/>
</dbReference>
<dbReference type="InParanoid" id="K3WYW2"/>
<dbReference type="HOGENOM" id="CLU_073734_0_0_1"/>
<dbReference type="GO" id="GO:0005682">
    <property type="term" value="C:U5 snRNP"/>
    <property type="evidence" value="ECO:0007669"/>
    <property type="project" value="InterPro"/>
</dbReference>
<dbReference type="Pfam" id="PF02213">
    <property type="entry name" value="GYF"/>
    <property type="match status" value="1"/>
</dbReference>
<dbReference type="Gene3D" id="3.30.1490.40">
    <property type="match status" value="1"/>
</dbReference>
<dbReference type="eggNOG" id="KOG2950">
    <property type="taxonomic scope" value="Eukaryota"/>
</dbReference>
<dbReference type="OMA" id="VITPFNM"/>
<feature type="domain" description="GYF" evidence="2">
    <location>
        <begin position="230"/>
        <end position="287"/>
    </location>
</feature>
<dbReference type="SMART" id="SM00444">
    <property type="entry name" value="GYF"/>
    <property type="match status" value="1"/>
</dbReference>
<dbReference type="InterPro" id="IPR035445">
    <property type="entry name" value="GYF-like_dom_sf"/>
</dbReference>
<dbReference type="STRING" id="431595.K3WYW2"/>
<dbReference type="PROSITE" id="PS50829">
    <property type="entry name" value="GYF"/>
    <property type="match status" value="1"/>
</dbReference>
<feature type="compositionally biased region" description="Acidic residues" evidence="1">
    <location>
        <begin position="303"/>
        <end position="315"/>
    </location>
</feature>
<feature type="compositionally biased region" description="Polar residues" evidence="1">
    <location>
        <begin position="143"/>
        <end position="152"/>
    </location>
</feature>
<dbReference type="VEuPathDB" id="FungiDB:PYU1_G010141"/>
<organism evidence="3 4">
    <name type="scientific">Globisporangium ultimum (strain ATCC 200006 / CBS 805.95 / DAOM BR144)</name>
    <name type="common">Pythium ultimum</name>
    <dbReference type="NCBI Taxonomy" id="431595"/>
    <lineage>
        <taxon>Eukaryota</taxon>
        <taxon>Sar</taxon>
        <taxon>Stramenopiles</taxon>
        <taxon>Oomycota</taxon>
        <taxon>Peronosporomycetes</taxon>
        <taxon>Pythiales</taxon>
        <taxon>Pythiaceae</taxon>
        <taxon>Globisporangium</taxon>
    </lineage>
</organism>
<feature type="region of interest" description="Disordered" evidence="1">
    <location>
        <begin position="187"/>
        <end position="249"/>
    </location>
</feature>
<sequence length="343" mass="38767">MSKRHRGNGGGGGAGRYKKSDEEGGESYGVTAFNMNDENDEGHFDDAGNFVWNKEDTRVQEEAWLDGVSEEQIGAALHAKNRREYRDEQGVETMTGERANSVLASLLNSRETVLQALQRLGSKRKKARGIKRKQQTAEEDATPKQTPEQKAQFEQITEAADFLMRQGEVDVYSQIKEEFMAEDDVVTFSQRQRQQQNNEEEGSSRRVTFATSAETEEEGKSEERPPQKPETMWEYRGADGEIHGPFPSSSFIAWQQQGYFTGDNAVDIRQVAPTADASSDKEAEPVEKPKEPEKEKISAEQELLNDFEDSEDDEESAKAEPEEKKTGEQQPWLRSDQIDFSSY</sequence>
<dbReference type="EMBL" id="GL376623">
    <property type="status" value="NOT_ANNOTATED_CDS"/>
    <property type="molecule type" value="Genomic_DNA"/>
</dbReference>
<feature type="compositionally biased region" description="Basic and acidic residues" evidence="1">
    <location>
        <begin position="278"/>
        <end position="299"/>
    </location>
</feature>